<evidence type="ECO:0000256" key="2">
    <source>
        <dbReference type="SAM" id="MobiDB-lite"/>
    </source>
</evidence>
<dbReference type="OrthoDB" id="205403at2759"/>
<dbReference type="Pfam" id="PF08555">
    <property type="entry name" value="FAM32A"/>
    <property type="match status" value="1"/>
</dbReference>
<organism evidence="3 4">
    <name type="scientific">Dimorphilus gyrociliatus</name>
    <dbReference type="NCBI Taxonomy" id="2664684"/>
    <lineage>
        <taxon>Eukaryota</taxon>
        <taxon>Metazoa</taxon>
        <taxon>Spiralia</taxon>
        <taxon>Lophotrochozoa</taxon>
        <taxon>Annelida</taxon>
        <taxon>Polychaeta</taxon>
        <taxon>Polychaeta incertae sedis</taxon>
        <taxon>Dinophilidae</taxon>
        <taxon>Dimorphilus</taxon>
    </lineage>
</organism>
<feature type="compositionally biased region" description="Basic residues" evidence="2">
    <location>
        <begin position="21"/>
        <end position="31"/>
    </location>
</feature>
<name>A0A7I8VSE1_9ANNE</name>
<dbReference type="PANTHER" id="PTHR13282">
    <property type="entry name" value="PROTEIN FAM32A"/>
    <property type="match status" value="1"/>
</dbReference>
<protein>
    <submittedName>
        <fullName evidence="3">DgyrCDS7842</fullName>
    </submittedName>
</protein>
<dbReference type="AlphaFoldDB" id="A0A7I8VSE1"/>
<proteinExistence type="inferred from homology"/>
<sequence>MSDDYENVSKGSLKLKNDHGIKKKKKKKKSKELKEEIKRTKELDYTESDYVETKTKAELAYERIQKQKADEKILKRAALTHKEKIIKFNKHLDGMTEHFDMPKLSWTK</sequence>
<dbReference type="PANTHER" id="PTHR13282:SF6">
    <property type="entry name" value="PROTEIN FAM32A"/>
    <property type="match status" value="1"/>
</dbReference>
<reference evidence="3 4" key="1">
    <citation type="submission" date="2020-08" db="EMBL/GenBank/DDBJ databases">
        <authorList>
            <person name="Hejnol A."/>
        </authorList>
    </citation>
    <scope>NUCLEOTIDE SEQUENCE [LARGE SCALE GENOMIC DNA]</scope>
</reference>
<dbReference type="GO" id="GO:0005730">
    <property type="term" value="C:nucleolus"/>
    <property type="evidence" value="ECO:0007669"/>
    <property type="project" value="TreeGrafter"/>
</dbReference>
<dbReference type="InterPro" id="IPR013865">
    <property type="entry name" value="FAM32A"/>
</dbReference>
<gene>
    <name evidence="3" type="ORF">DGYR_LOCUS7485</name>
</gene>
<dbReference type="Proteomes" id="UP000549394">
    <property type="component" value="Unassembled WGS sequence"/>
</dbReference>
<comment type="similarity">
    <text evidence="1">Belongs to the FAM32 family.</text>
</comment>
<accession>A0A7I8VSE1</accession>
<keyword evidence="4" id="KW-1185">Reference proteome</keyword>
<evidence type="ECO:0000256" key="1">
    <source>
        <dbReference type="ARBA" id="ARBA00008948"/>
    </source>
</evidence>
<evidence type="ECO:0000313" key="3">
    <source>
        <dbReference type="EMBL" id="CAD5119210.1"/>
    </source>
</evidence>
<dbReference type="EMBL" id="CAJFCJ010000009">
    <property type="protein sequence ID" value="CAD5119210.1"/>
    <property type="molecule type" value="Genomic_DNA"/>
</dbReference>
<evidence type="ECO:0000313" key="4">
    <source>
        <dbReference type="Proteomes" id="UP000549394"/>
    </source>
</evidence>
<feature type="region of interest" description="Disordered" evidence="2">
    <location>
        <begin position="1"/>
        <end position="33"/>
    </location>
</feature>
<comment type="caution">
    <text evidence="3">The sequence shown here is derived from an EMBL/GenBank/DDBJ whole genome shotgun (WGS) entry which is preliminary data.</text>
</comment>